<dbReference type="HOGENOM" id="CLU_1294881_0_0_1"/>
<dbReference type="Proteomes" id="UP000027073">
    <property type="component" value="Unassembled WGS sequence"/>
</dbReference>
<dbReference type="PANTHER" id="PTHR33840">
    <property type="match status" value="1"/>
</dbReference>
<evidence type="ECO:0000313" key="3">
    <source>
        <dbReference type="Proteomes" id="UP000027073"/>
    </source>
</evidence>
<dbReference type="InParanoid" id="A0A067NKW0"/>
<protein>
    <recommendedName>
        <fullName evidence="1">T6SS Phospholipase effector Tle1-like catalytic domain-containing protein</fullName>
    </recommendedName>
</protein>
<dbReference type="InterPro" id="IPR018712">
    <property type="entry name" value="Tle1-like_cat"/>
</dbReference>
<feature type="domain" description="T6SS Phospholipase effector Tle1-like catalytic" evidence="1">
    <location>
        <begin position="38"/>
        <end position="149"/>
    </location>
</feature>
<dbReference type="OrthoDB" id="3264987at2759"/>
<dbReference type="PANTHER" id="PTHR33840:SF2">
    <property type="entry name" value="TLE1 PHOSPHOLIPASE DOMAIN-CONTAINING PROTEIN"/>
    <property type="match status" value="1"/>
</dbReference>
<evidence type="ECO:0000313" key="2">
    <source>
        <dbReference type="EMBL" id="KDQ28574.1"/>
    </source>
</evidence>
<dbReference type="EMBL" id="KL198007">
    <property type="protein sequence ID" value="KDQ28574.1"/>
    <property type="molecule type" value="Genomic_DNA"/>
</dbReference>
<organism evidence="2 3">
    <name type="scientific">Pleurotus ostreatus (strain PC15)</name>
    <name type="common">Oyster mushroom</name>
    <dbReference type="NCBI Taxonomy" id="1137138"/>
    <lineage>
        <taxon>Eukaryota</taxon>
        <taxon>Fungi</taxon>
        <taxon>Dikarya</taxon>
        <taxon>Basidiomycota</taxon>
        <taxon>Agaricomycotina</taxon>
        <taxon>Agaricomycetes</taxon>
        <taxon>Agaricomycetidae</taxon>
        <taxon>Agaricales</taxon>
        <taxon>Pleurotineae</taxon>
        <taxon>Pleurotaceae</taxon>
        <taxon>Pleurotus</taxon>
    </lineage>
</organism>
<dbReference type="STRING" id="1137138.A0A067NKW0"/>
<dbReference type="Pfam" id="PF09994">
    <property type="entry name" value="T6SS_Tle1-like_cat"/>
    <property type="match status" value="1"/>
</dbReference>
<gene>
    <name evidence="2" type="ORF">PLEOSDRAFT_1111875</name>
</gene>
<sequence length="213" mass="23661">MSSTPPSPQALNQHLQGEPSTITQKAQAEGRAACTHNREGRIIVISADGTANKFGVWDTVSSVGITRGASFPETVNGMAHVCHFRHALALDERRVKFWPEHASSEESITTSSEGDVKEVWFAGCHSDIGGGSVKNRTLKQFGPALQWMTYEAMKHGLQMTPYTGEWTTHPPTNSLNWLWSIVELLQIRRPSSKLTQITWWPHLGAPRYIQDGQ</sequence>
<dbReference type="VEuPathDB" id="FungiDB:PLEOSDRAFT_1111875"/>
<proteinExistence type="predicted"/>
<evidence type="ECO:0000259" key="1">
    <source>
        <dbReference type="Pfam" id="PF09994"/>
    </source>
</evidence>
<name>A0A067NKW0_PLEO1</name>
<dbReference type="AlphaFoldDB" id="A0A067NKW0"/>
<accession>A0A067NKW0</accession>
<reference evidence="3" key="1">
    <citation type="journal article" date="2014" name="Proc. Natl. Acad. Sci. U.S.A.">
        <title>Extensive sampling of basidiomycete genomes demonstrates inadequacy of the white-rot/brown-rot paradigm for wood decay fungi.</title>
        <authorList>
            <person name="Riley R."/>
            <person name="Salamov A.A."/>
            <person name="Brown D.W."/>
            <person name="Nagy L.G."/>
            <person name="Floudas D."/>
            <person name="Held B.W."/>
            <person name="Levasseur A."/>
            <person name="Lombard V."/>
            <person name="Morin E."/>
            <person name="Otillar R."/>
            <person name="Lindquist E.A."/>
            <person name="Sun H."/>
            <person name="LaButti K.M."/>
            <person name="Schmutz J."/>
            <person name="Jabbour D."/>
            <person name="Luo H."/>
            <person name="Baker S.E."/>
            <person name="Pisabarro A.G."/>
            <person name="Walton J.D."/>
            <person name="Blanchette R.A."/>
            <person name="Henrissat B."/>
            <person name="Martin F."/>
            <person name="Cullen D."/>
            <person name="Hibbett D.S."/>
            <person name="Grigoriev I.V."/>
        </authorList>
    </citation>
    <scope>NUCLEOTIDE SEQUENCE [LARGE SCALE GENOMIC DNA]</scope>
    <source>
        <strain evidence="3">PC15</strain>
    </source>
</reference>